<reference evidence="3" key="1">
    <citation type="journal article" date="2023" name="Mol. Phylogenet. Evol.">
        <title>Genome-scale phylogeny and comparative genomics of the fungal order Sordariales.</title>
        <authorList>
            <person name="Hensen N."/>
            <person name="Bonometti L."/>
            <person name="Westerberg I."/>
            <person name="Brannstrom I.O."/>
            <person name="Guillou S."/>
            <person name="Cros-Aarteil S."/>
            <person name="Calhoun S."/>
            <person name="Haridas S."/>
            <person name="Kuo A."/>
            <person name="Mondo S."/>
            <person name="Pangilinan J."/>
            <person name="Riley R."/>
            <person name="LaButti K."/>
            <person name="Andreopoulos B."/>
            <person name="Lipzen A."/>
            <person name="Chen C."/>
            <person name="Yan M."/>
            <person name="Daum C."/>
            <person name="Ng V."/>
            <person name="Clum A."/>
            <person name="Steindorff A."/>
            <person name="Ohm R.A."/>
            <person name="Martin F."/>
            <person name="Silar P."/>
            <person name="Natvig D.O."/>
            <person name="Lalanne C."/>
            <person name="Gautier V."/>
            <person name="Ament-Velasquez S.L."/>
            <person name="Kruys A."/>
            <person name="Hutchinson M.I."/>
            <person name="Powell A.J."/>
            <person name="Barry K."/>
            <person name="Miller A.N."/>
            <person name="Grigoriev I.V."/>
            <person name="Debuchy R."/>
            <person name="Gladieux P."/>
            <person name="Hiltunen Thoren M."/>
            <person name="Johannesson H."/>
        </authorList>
    </citation>
    <scope>NUCLEOTIDE SEQUENCE [LARGE SCALE GENOMIC DNA]</scope>
    <source>
        <strain evidence="3">CBS 284.82</strain>
    </source>
</reference>
<gene>
    <name evidence="2" type="ORF">C8A01DRAFT_34464</name>
</gene>
<dbReference type="Proteomes" id="UP001303115">
    <property type="component" value="Unassembled WGS sequence"/>
</dbReference>
<sequence length="138" mass="14202">MVRLHLAILPALLGATQVLATASTSQPVDSNIILPPTYTGGPWCTLSTTGAAAAETASFYDNPFPATLKQCRRPPLKCDCGLNSTEMAELDAERAKHGCHKCDCDRPENAAGRVAAEGGLVAAGVAAIVGVVGVMVLL</sequence>
<dbReference type="AlphaFoldDB" id="A0AAN6ST21"/>
<feature type="chain" id="PRO_5042874024" evidence="1">
    <location>
        <begin position="21"/>
        <end position="138"/>
    </location>
</feature>
<evidence type="ECO:0000256" key="1">
    <source>
        <dbReference type="SAM" id="SignalP"/>
    </source>
</evidence>
<keyword evidence="1" id="KW-0732">Signal</keyword>
<organism evidence="2 3">
    <name type="scientific">Parachaetomium inaequale</name>
    <dbReference type="NCBI Taxonomy" id="2588326"/>
    <lineage>
        <taxon>Eukaryota</taxon>
        <taxon>Fungi</taxon>
        <taxon>Dikarya</taxon>
        <taxon>Ascomycota</taxon>
        <taxon>Pezizomycotina</taxon>
        <taxon>Sordariomycetes</taxon>
        <taxon>Sordariomycetidae</taxon>
        <taxon>Sordariales</taxon>
        <taxon>Chaetomiaceae</taxon>
        <taxon>Parachaetomium</taxon>
    </lineage>
</organism>
<dbReference type="EMBL" id="MU854356">
    <property type="protein sequence ID" value="KAK4041512.1"/>
    <property type="molecule type" value="Genomic_DNA"/>
</dbReference>
<keyword evidence="3" id="KW-1185">Reference proteome</keyword>
<feature type="signal peptide" evidence="1">
    <location>
        <begin position="1"/>
        <end position="20"/>
    </location>
</feature>
<protein>
    <submittedName>
        <fullName evidence="2">Uncharacterized protein</fullName>
    </submittedName>
</protein>
<name>A0AAN6ST21_9PEZI</name>
<evidence type="ECO:0000313" key="2">
    <source>
        <dbReference type="EMBL" id="KAK4041512.1"/>
    </source>
</evidence>
<proteinExistence type="predicted"/>
<evidence type="ECO:0000313" key="3">
    <source>
        <dbReference type="Proteomes" id="UP001303115"/>
    </source>
</evidence>
<comment type="caution">
    <text evidence="2">The sequence shown here is derived from an EMBL/GenBank/DDBJ whole genome shotgun (WGS) entry which is preliminary data.</text>
</comment>
<accession>A0AAN6ST21</accession>